<protein>
    <submittedName>
        <fullName evidence="2">Uncharacterized protein</fullName>
    </submittedName>
</protein>
<reference evidence="2" key="1">
    <citation type="submission" date="2022-05" db="EMBL/GenBank/DDBJ databases">
        <authorList>
            <person name="Park J.-S."/>
        </authorList>
    </citation>
    <scope>NUCLEOTIDE SEQUENCE</scope>
    <source>
        <strain evidence="2">2012CJ41-6</strain>
    </source>
</reference>
<proteinExistence type="predicted"/>
<feature type="transmembrane region" description="Helical" evidence="1">
    <location>
        <begin position="181"/>
        <end position="205"/>
    </location>
</feature>
<evidence type="ECO:0000313" key="2">
    <source>
        <dbReference type="EMBL" id="MCL6283943.1"/>
    </source>
</evidence>
<dbReference type="RefSeq" id="WP_249709879.1">
    <property type="nucleotide sequence ID" value="NZ_JAMFMB010000011.1"/>
</dbReference>
<sequence length="305" mass="33088">MFEALLTTTTSEGLQPLGTAAQRSYELVTGALRQRLGPEYADLLAEPVSTPHGDRIDWHAPMAGRPMRLSDLAPEEQAALKARLGERIAAILAEAETLDAGPGSDDHRLGEALRNAVEIPSEDMIHVIRTADGTHPVLVHWAWVSGERMAVRGVLTKMVPRAQPLGTVHSGPVASVWTSPVWWWLILLGWLLLAALLGLILYLMIRPCGLSPFGPDHCHEDTAELSAAYSEYQVLNDRVARLQHEIALTDRACKPVVPIAPAEAPAEPTAPQPEKEGGLLPNLIQKIKRLAGLEDASYTVPKAPN</sequence>
<keyword evidence="1" id="KW-0812">Transmembrane</keyword>
<keyword evidence="1" id="KW-0472">Membrane</keyword>
<evidence type="ECO:0000313" key="3">
    <source>
        <dbReference type="Proteomes" id="UP001203880"/>
    </source>
</evidence>
<name>A0ABT0Q244_9RHOB</name>
<accession>A0ABT0Q244</accession>
<comment type="caution">
    <text evidence="2">The sequence shown here is derived from an EMBL/GenBank/DDBJ whole genome shotgun (WGS) entry which is preliminary data.</text>
</comment>
<dbReference type="Proteomes" id="UP001203880">
    <property type="component" value="Unassembled WGS sequence"/>
</dbReference>
<gene>
    <name evidence="2" type="ORF">M3P21_10415</name>
</gene>
<keyword evidence="3" id="KW-1185">Reference proteome</keyword>
<evidence type="ECO:0000256" key="1">
    <source>
        <dbReference type="SAM" id="Phobius"/>
    </source>
</evidence>
<dbReference type="EMBL" id="JAMFMB010000011">
    <property type="protein sequence ID" value="MCL6283943.1"/>
    <property type="molecule type" value="Genomic_DNA"/>
</dbReference>
<keyword evidence="1" id="KW-1133">Transmembrane helix</keyword>
<organism evidence="2 3">
    <name type="scientific">Ruegeria spongiae</name>
    <dbReference type="NCBI Taxonomy" id="2942209"/>
    <lineage>
        <taxon>Bacteria</taxon>
        <taxon>Pseudomonadati</taxon>
        <taxon>Pseudomonadota</taxon>
        <taxon>Alphaproteobacteria</taxon>
        <taxon>Rhodobacterales</taxon>
        <taxon>Roseobacteraceae</taxon>
        <taxon>Ruegeria</taxon>
    </lineage>
</organism>